<reference evidence="2 3" key="1">
    <citation type="submission" date="2019-05" db="EMBL/GenBank/DDBJ databases">
        <title>Another draft genome of Portunus trituberculatus and its Hox gene families provides insights of decapod evolution.</title>
        <authorList>
            <person name="Jeong J.-H."/>
            <person name="Song I."/>
            <person name="Kim S."/>
            <person name="Choi T."/>
            <person name="Kim D."/>
            <person name="Ryu S."/>
            <person name="Kim W."/>
        </authorList>
    </citation>
    <scope>NUCLEOTIDE SEQUENCE [LARGE SCALE GENOMIC DNA]</scope>
    <source>
        <tissue evidence="2">Muscle</tissue>
    </source>
</reference>
<organism evidence="2 3">
    <name type="scientific">Portunus trituberculatus</name>
    <name type="common">Swimming crab</name>
    <name type="synonym">Neptunus trituberculatus</name>
    <dbReference type="NCBI Taxonomy" id="210409"/>
    <lineage>
        <taxon>Eukaryota</taxon>
        <taxon>Metazoa</taxon>
        <taxon>Ecdysozoa</taxon>
        <taxon>Arthropoda</taxon>
        <taxon>Crustacea</taxon>
        <taxon>Multicrustacea</taxon>
        <taxon>Malacostraca</taxon>
        <taxon>Eumalacostraca</taxon>
        <taxon>Eucarida</taxon>
        <taxon>Decapoda</taxon>
        <taxon>Pleocyemata</taxon>
        <taxon>Brachyura</taxon>
        <taxon>Eubrachyura</taxon>
        <taxon>Portunoidea</taxon>
        <taxon>Portunidae</taxon>
        <taxon>Portuninae</taxon>
        <taxon>Portunus</taxon>
    </lineage>
</organism>
<name>A0A5B7H9E2_PORTR</name>
<evidence type="ECO:0000256" key="1">
    <source>
        <dbReference type="SAM" id="MobiDB-lite"/>
    </source>
</evidence>
<feature type="compositionally biased region" description="Basic and acidic residues" evidence="1">
    <location>
        <begin position="1"/>
        <end position="14"/>
    </location>
</feature>
<feature type="compositionally biased region" description="Polar residues" evidence="1">
    <location>
        <begin position="35"/>
        <end position="49"/>
    </location>
</feature>
<evidence type="ECO:0000313" key="3">
    <source>
        <dbReference type="Proteomes" id="UP000324222"/>
    </source>
</evidence>
<feature type="region of interest" description="Disordered" evidence="1">
    <location>
        <begin position="1"/>
        <end position="77"/>
    </location>
</feature>
<comment type="caution">
    <text evidence="2">The sequence shown here is derived from an EMBL/GenBank/DDBJ whole genome shotgun (WGS) entry which is preliminary data.</text>
</comment>
<feature type="compositionally biased region" description="Basic and acidic residues" evidence="1">
    <location>
        <begin position="63"/>
        <end position="77"/>
    </location>
</feature>
<dbReference type="AlphaFoldDB" id="A0A5B7H9E2"/>
<gene>
    <name evidence="2" type="ORF">E2C01_063533</name>
</gene>
<keyword evidence="3" id="KW-1185">Reference proteome</keyword>
<proteinExistence type="predicted"/>
<evidence type="ECO:0000313" key="2">
    <source>
        <dbReference type="EMBL" id="MPC69311.1"/>
    </source>
</evidence>
<sequence>MEPGGGDRWKRREQVEEEEAGGEVGSVMQAEVEQRASSIMQRPSQTTQRDLPASTPPLQKTRRCNEGREVQRDAPSRTLRVWEKQQWRTGTCFRGTAQSREERSGTKAAQKVKQRKHFTCNCEMR</sequence>
<protein>
    <submittedName>
        <fullName evidence="2">Uncharacterized protein</fullName>
    </submittedName>
</protein>
<dbReference type="Proteomes" id="UP000324222">
    <property type="component" value="Unassembled WGS sequence"/>
</dbReference>
<dbReference type="EMBL" id="VSRR010029202">
    <property type="protein sequence ID" value="MPC69311.1"/>
    <property type="molecule type" value="Genomic_DNA"/>
</dbReference>
<accession>A0A5B7H9E2</accession>
<feature type="region of interest" description="Disordered" evidence="1">
    <location>
        <begin position="90"/>
        <end position="110"/>
    </location>
</feature>